<evidence type="ECO:0000256" key="1">
    <source>
        <dbReference type="ARBA" id="ARBA00023015"/>
    </source>
</evidence>
<sequence length="338" mass="39066">MAKAHIANHYLQATVRGAERQGHRASELLARADIPENWLNRPGQLITEAQLTALVKAVWRATRDEFLGLSSSPCRNGTFALMCEYCLDSATLGAVLRKSARFYRIICANLDIELEEPADSDRLVFFRLNLRDACNDTDHLLQEFLLLMWERLACWLVDQQIPFARTQFNYAPPSHAREYRAMYPGELDFEAPVCGFYMHRRYLQLPIVRSEEELTQFLQAAPAYILHRPSQDETLRTRVRSLLARYDYRDMPGLDALGDQLHMTPRSIGRKLQEEGTSLRRIKESLRREHALRLLVRENLSIADVGERVGFAETASFCRAFKRWTGTSPARWLQSRNH</sequence>
<dbReference type="GO" id="GO:0005829">
    <property type="term" value="C:cytosol"/>
    <property type="evidence" value="ECO:0007669"/>
    <property type="project" value="TreeGrafter"/>
</dbReference>
<dbReference type="InterPro" id="IPR018060">
    <property type="entry name" value="HTH_AraC"/>
</dbReference>
<dbReference type="InterPro" id="IPR032687">
    <property type="entry name" value="AraC-type_N"/>
</dbReference>
<evidence type="ECO:0000313" key="5">
    <source>
        <dbReference type="EMBL" id="MBB5321377.1"/>
    </source>
</evidence>
<dbReference type="GO" id="GO:0003700">
    <property type="term" value="F:DNA-binding transcription factor activity"/>
    <property type="evidence" value="ECO:0007669"/>
    <property type="project" value="InterPro"/>
</dbReference>
<name>A0A840UKK3_9GAMM</name>
<dbReference type="Pfam" id="PF12625">
    <property type="entry name" value="Arabinose_bd"/>
    <property type="match status" value="1"/>
</dbReference>
<dbReference type="Pfam" id="PF12833">
    <property type="entry name" value="HTH_18"/>
    <property type="match status" value="1"/>
</dbReference>
<keyword evidence="6" id="KW-1185">Reference proteome</keyword>
<dbReference type="EMBL" id="JACHFE010000004">
    <property type="protein sequence ID" value="MBB5321377.1"/>
    <property type="molecule type" value="Genomic_DNA"/>
</dbReference>
<keyword evidence="3" id="KW-0804">Transcription</keyword>
<keyword evidence="2 5" id="KW-0238">DNA-binding</keyword>
<dbReference type="PANTHER" id="PTHR47894">
    <property type="entry name" value="HTH-TYPE TRANSCRIPTIONAL REGULATOR GADX"/>
    <property type="match status" value="1"/>
</dbReference>
<dbReference type="GO" id="GO:0000976">
    <property type="term" value="F:transcription cis-regulatory region binding"/>
    <property type="evidence" value="ECO:0007669"/>
    <property type="project" value="TreeGrafter"/>
</dbReference>
<dbReference type="Proteomes" id="UP000591735">
    <property type="component" value="Unassembled WGS sequence"/>
</dbReference>
<evidence type="ECO:0000259" key="4">
    <source>
        <dbReference type="PROSITE" id="PS01124"/>
    </source>
</evidence>
<dbReference type="Gene3D" id="1.10.10.60">
    <property type="entry name" value="Homeodomain-like"/>
    <property type="match status" value="1"/>
</dbReference>
<proteinExistence type="predicted"/>
<dbReference type="AlphaFoldDB" id="A0A840UKK3"/>
<dbReference type="SMART" id="SM00342">
    <property type="entry name" value="HTH_ARAC"/>
    <property type="match status" value="1"/>
</dbReference>
<reference evidence="5 6" key="1">
    <citation type="submission" date="2020-08" db="EMBL/GenBank/DDBJ databases">
        <title>Genomic Encyclopedia of Type Strains, Phase IV (KMG-IV): sequencing the most valuable type-strain genomes for metagenomic binning, comparative biology and taxonomic classification.</title>
        <authorList>
            <person name="Goeker M."/>
        </authorList>
    </citation>
    <scope>NUCLEOTIDE SEQUENCE [LARGE SCALE GENOMIC DNA]</scope>
    <source>
        <strain evidence="5 6">DSM 22359</strain>
    </source>
</reference>
<accession>A0A840UKK3</accession>
<evidence type="ECO:0000256" key="3">
    <source>
        <dbReference type="ARBA" id="ARBA00023163"/>
    </source>
</evidence>
<dbReference type="SUPFAM" id="SSF46689">
    <property type="entry name" value="Homeodomain-like"/>
    <property type="match status" value="1"/>
</dbReference>
<gene>
    <name evidence="5" type="ORF">HNR38_001866</name>
</gene>
<keyword evidence="1" id="KW-0805">Transcription regulation</keyword>
<comment type="caution">
    <text evidence="5">The sequence shown here is derived from an EMBL/GenBank/DDBJ whole genome shotgun (WGS) entry which is preliminary data.</text>
</comment>
<organism evidence="5 6">
    <name type="scientific">Marinobacter oulmenensis</name>
    <dbReference type="NCBI Taxonomy" id="643747"/>
    <lineage>
        <taxon>Bacteria</taxon>
        <taxon>Pseudomonadati</taxon>
        <taxon>Pseudomonadota</taxon>
        <taxon>Gammaproteobacteria</taxon>
        <taxon>Pseudomonadales</taxon>
        <taxon>Marinobacteraceae</taxon>
        <taxon>Marinobacter</taxon>
    </lineage>
</organism>
<evidence type="ECO:0000313" key="6">
    <source>
        <dbReference type="Proteomes" id="UP000591735"/>
    </source>
</evidence>
<dbReference type="PROSITE" id="PS01124">
    <property type="entry name" value="HTH_ARAC_FAMILY_2"/>
    <property type="match status" value="1"/>
</dbReference>
<protein>
    <submittedName>
        <fullName evidence="5">AraC-like DNA-binding protein</fullName>
    </submittedName>
</protein>
<feature type="domain" description="HTH araC/xylS-type" evidence="4">
    <location>
        <begin position="237"/>
        <end position="335"/>
    </location>
</feature>
<dbReference type="RefSeq" id="WP_183702703.1">
    <property type="nucleotide sequence ID" value="NZ_JACHFE010000004.1"/>
</dbReference>
<dbReference type="PANTHER" id="PTHR47894:SF1">
    <property type="entry name" value="HTH-TYPE TRANSCRIPTIONAL REGULATOR VQSM"/>
    <property type="match status" value="1"/>
</dbReference>
<evidence type="ECO:0000256" key="2">
    <source>
        <dbReference type="ARBA" id="ARBA00023125"/>
    </source>
</evidence>
<dbReference type="InterPro" id="IPR009057">
    <property type="entry name" value="Homeodomain-like_sf"/>
</dbReference>